<proteinExistence type="predicted"/>
<gene>
    <name evidence="2" type="ORF">CEURO_LOCUS20471</name>
</gene>
<reference evidence="2" key="1">
    <citation type="submission" date="2022-07" db="EMBL/GenBank/DDBJ databases">
        <authorList>
            <person name="Macas J."/>
            <person name="Novak P."/>
            <person name="Neumann P."/>
        </authorList>
    </citation>
    <scope>NUCLEOTIDE SEQUENCE</scope>
</reference>
<evidence type="ECO:0000256" key="1">
    <source>
        <dbReference type="SAM" id="MobiDB-lite"/>
    </source>
</evidence>
<dbReference type="EMBL" id="CAMAPE010000065">
    <property type="protein sequence ID" value="CAH9114641.1"/>
    <property type="molecule type" value="Genomic_DNA"/>
</dbReference>
<feature type="compositionally biased region" description="Polar residues" evidence="1">
    <location>
        <begin position="46"/>
        <end position="57"/>
    </location>
</feature>
<feature type="region of interest" description="Disordered" evidence="1">
    <location>
        <begin position="28"/>
        <end position="58"/>
    </location>
</feature>
<keyword evidence="3" id="KW-1185">Reference proteome</keyword>
<evidence type="ECO:0000313" key="2">
    <source>
        <dbReference type="EMBL" id="CAH9114641.1"/>
    </source>
</evidence>
<sequence>MIPNSRYVLQGEEKITDFIQNRRARALFGDDGHQGDNTKSMERKGNQQNKGNDSNSKVEAAADGSYCWLNISTRPTTPRDFSTFGFKILLTVEPTWKELKDVVDIDIRGSFTAPLFVHTPLQMDMVFSLHIYTC</sequence>
<accession>A0A9P0ZTM7</accession>
<dbReference type="Proteomes" id="UP001152484">
    <property type="component" value="Unassembled WGS sequence"/>
</dbReference>
<protein>
    <submittedName>
        <fullName evidence="2">Uncharacterized protein</fullName>
    </submittedName>
</protein>
<feature type="compositionally biased region" description="Basic and acidic residues" evidence="1">
    <location>
        <begin position="28"/>
        <end position="45"/>
    </location>
</feature>
<evidence type="ECO:0000313" key="3">
    <source>
        <dbReference type="Proteomes" id="UP001152484"/>
    </source>
</evidence>
<comment type="caution">
    <text evidence="2">The sequence shown here is derived from an EMBL/GenBank/DDBJ whole genome shotgun (WGS) entry which is preliminary data.</text>
</comment>
<dbReference type="AlphaFoldDB" id="A0A9P0ZTM7"/>
<name>A0A9P0ZTM7_CUSEU</name>
<organism evidence="2 3">
    <name type="scientific">Cuscuta europaea</name>
    <name type="common">European dodder</name>
    <dbReference type="NCBI Taxonomy" id="41803"/>
    <lineage>
        <taxon>Eukaryota</taxon>
        <taxon>Viridiplantae</taxon>
        <taxon>Streptophyta</taxon>
        <taxon>Embryophyta</taxon>
        <taxon>Tracheophyta</taxon>
        <taxon>Spermatophyta</taxon>
        <taxon>Magnoliopsida</taxon>
        <taxon>eudicotyledons</taxon>
        <taxon>Gunneridae</taxon>
        <taxon>Pentapetalae</taxon>
        <taxon>asterids</taxon>
        <taxon>lamiids</taxon>
        <taxon>Solanales</taxon>
        <taxon>Convolvulaceae</taxon>
        <taxon>Cuscuteae</taxon>
        <taxon>Cuscuta</taxon>
        <taxon>Cuscuta subgen. Cuscuta</taxon>
    </lineage>
</organism>